<reference evidence="2" key="1">
    <citation type="submission" date="2018-07" db="EMBL/GenBank/DDBJ databases">
        <authorList>
            <consortium name="GenomeTrakr network: Whole genome sequencing for foodborne pathogen traceback"/>
        </authorList>
    </citation>
    <scope>NUCLEOTIDE SEQUENCE [LARGE SCALE GENOMIC DNA]</scope>
    <source>
        <strain evidence="2">FDA00008842</strain>
    </source>
</reference>
<dbReference type="EMBL" id="AAGLUV010000031">
    <property type="protein sequence ID" value="EBP4586419.1"/>
    <property type="molecule type" value="Genomic_DNA"/>
</dbReference>
<organism evidence="2">
    <name type="scientific">Salmonella enterica</name>
    <name type="common">Salmonella choleraesuis</name>
    <dbReference type="NCBI Taxonomy" id="28901"/>
    <lineage>
        <taxon>Bacteria</taxon>
        <taxon>Pseudomonadati</taxon>
        <taxon>Pseudomonadota</taxon>
        <taxon>Gammaproteobacteria</taxon>
        <taxon>Enterobacterales</taxon>
        <taxon>Enterobacteriaceae</taxon>
        <taxon>Salmonella</taxon>
    </lineage>
</organism>
<evidence type="ECO:0000256" key="1">
    <source>
        <dbReference type="SAM" id="Phobius"/>
    </source>
</evidence>
<accession>A0A5U3IVN4</accession>
<protein>
    <submittedName>
        <fullName evidence="2">Uncharacterized protein</fullName>
    </submittedName>
</protein>
<keyword evidence="1" id="KW-0472">Membrane</keyword>
<sequence length="68" mass="7472">MRIKHNTPKDKFGDDMMIKAETTPQGADRAARIIAISRGIRHVLTPIAWVICTGLVVYATVHITWGAG</sequence>
<name>A0A5U3IVN4_SALER</name>
<keyword evidence="1" id="KW-1133">Transmembrane helix</keyword>
<keyword evidence="1" id="KW-0812">Transmembrane</keyword>
<gene>
    <name evidence="2" type="ORF">VH79_25245</name>
</gene>
<feature type="transmembrane region" description="Helical" evidence="1">
    <location>
        <begin position="43"/>
        <end position="65"/>
    </location>
</feature>
<dbReference type="AlphaFoldDB" id="A0A5U3IVN4"/>
<dbReference type="Proteomes" id="UP000839610">
    <property type="component" value="Unassembled WGS sequence"/>
</dbReference>
<evidence type="ECO:0000313" key="2">
    <source>
        <dbReference type="EMBL" id="EBP4586419.1"/>
    </source>
</evidence>
<proteinExistence type="predicted"/>
<comment type="caution">
    <text evidence="2">The sequence shown here is derived from an EMBL/GenBank/DDBJ whole genome shotgun (WGS) entry which is preliminary data.</text>
</comment>